<dbReference type="HOGENOM" id="CLU_051938_4_1_1"/>
<dbReference type="OrthoDB" id="2094269at2759"/>
<dbReference type="AlphaFoldDB" id="G2YFE8"/>
<dbReference type="InterPro" id="IPR050593">
    <property type="entry name" value="LovG"/>
</dbReference>
<evidence type="ECO:0000259" key="2">
    <source>
        <dbReference type="Pfam" id="PF03959"/>
    </source>
</evidence>
<dbReference type="Pfam" id="PF03959">
    <property type="entry name" value="FSH1"/>
    <property type="match status" value="1"/>
</dbReference>
<dbReference type="Proteomes" id="UP000008177">
    <property type="component" value="Unplaced contigs"/>
</dbReference>
<evidence type="ECO:0000256" key="1">
    <source>
        <dbReference type="ARBA" id="ARBA00022801"/>
    </source>
</evidence>
<dbReference type="GO" id="GO:0005737">
    <property type="term" value="C:cytoplasm"/>
    <property type="evidence" value="ECO:0007669"/>
    <property type="project" value="TreeGrafter"/>
</dbReference>
<dbReference type="GO" id="GO:0005634">
    <property type="term" value="C:nucleus"/>
    <property type="evidence" value="ECO:0007669"/>
    <property type="project" value="TreeGrafter"/>
</dbReference>
<dbReference type="InterPro" id="IPR005645">
    <property type="entry name" value="FSH-like_dom"/>
</dbReference>
<accession>G2YFE8</accession>
<dbReference type="PANTHER" id="PTHR48070:SF6">
    <property type="entry name" value="ESTERASE OVCA2"/>
    <property type="match status" value="1"/>
</dbReference>
<dbReference type="InterPro" id="IPR029058">
    <property type="entry name" value="AB_hydrolase_fold"/>
</dbReference>
<feature type="domain" description="Serine hydrolase" evidence="2">
    <location>
        <begin position="76"/>
        <end position="216"/>
    </location>
</feature>
<protein>
    <recommendedName>
        <fullName evidence="2">Serine hydrolase domain-containing protein</fullName>
    </recommendedName>
</protein>
<keyword evidence="1" id="KW-0378">Hydrolase</keyword>
<sequence length="239" mass="26547">MDKRVVLGSRGSGEPDRVVYPYQDSRSLFKYTYSIAIRYALSPDHTYDFIEGSVPCTIAPGLSVLVAPGTQTFQYADESSIASCSKALLDLQDYISEFGPYDGIIAFSSGASVAATFIIRQQILLKRQDCMKLNFKCAIFFSGGIPVDPTALLEREEFVILQPDIHGEIIDLPTAHIWGCNDQLYPTFGPVLTNLCRRDLREIFIHQGGHEIPGPDNKTAVAEIVKIIRRTVERALTIQ</sequence>
<dbReference type="PANTHER" id="PTHR48070">
    <property type="entry name" value="ESTERASE OVCA2"/>
    <property type="match status" value="1"/>
</dbReference>
<organism evidence="3 4">
    <name type="scientific">Botryotinia fuckeliana (strain T4)</name>
    <name type="common">Noble rot fungus</name>
    <name type="synonym">Botrytis cinerea</name>
    <dbReference type="NCBI Taxonomy" id="999810"/>
    <lineage>
        <taxon>Eukaryota</taxon>
        <taxon>Fungi</taxon>
        <taxon>Dikarya</taxon>
        <taxon>Ascomycota</taxon>
        <taxon>Pezizomycotina</taxon>
        <taxon>Leotiomycetes</taxon>
        <taxon>Helotiales</taxon>
        <taxon>Sclerotiniaceae</taxon>
        <taxon>Botrytis</taxon>
    </lineage>
</organism>
<dbReference type="InParanoid" id="G2YFE8"/>
<proteinExistence type="predicted"/>
<reference evidence="4" key="1">
    <citation type="journal article" date="2011" name="PLoS Genet.">
        <title>Genomic analysis of the necrotrophic fungal pathogens Sclerotinia sclerotiorum and Botrytis cinerea.</title>
        <authorList>
            <person name="Amselem J."/>
            <person name="Cuomo C.A."/>
            <person name="van Kan J.A."/>
            <person name="Viaud M."/>
            <person name="Benito E.P."/>
            <person name="Couloux A."/>
            <person name="Coutinho P.M."/>
            <person name="de Vries R.P."/>
            <person name="Dyer P.S."/>
            <person name="Fillinger S."/>
            <person name="Fournier E."/>
            <person name="Gout L."/>
            <person name="Hahn M."/>
            <person name="Kohn L."/>
            <person name="Lapalu N."/>
            <person name="Plummer K.M."/>
            <person name="Pradier J.M."/>
            <person name="Quevillon E."/>
            <person name="Sharon A."/>
            <person name="Simon A."/>
            <person name="ten Have A."/>
            <person name="Tudzynski B."/>
            <person name="Tudzynski P."/>
            <person name="Wincker P."/>
            <person name="Andrew M."/>
            <person name="Anthouard V."/>
            <person name="Beever R.E."/>
            <person name="Beffa R."/>
            <person name="Benoit I."/>
            <person name="Bouzid O."/>
            <person name="Brault B."/>
            <person name="Chen Z."/>
            <person name="Choquer M."/>
            <person name="Collemare J."/>
            <person name="Cotton P."/>
            <person name="Danchin E.G."/>
            <person name="Da Silva C."/>
            <person name="Gautier A."/>
            <person name="Giraud C."/>
            <person name="Giraud T."/>
            <person name="Gonzalez C."/>
            <person name="Grossetete S."/>
            <person name="Guldener U."/>
            <person name="Henrissat B."/>
            <person name="Howlett B.J."/>
            <person name="Kodira C."/>
            <person name="Kretschmer M."/>
            <person name="Lappartient A."/>
            <person name="Leroch M."/>
            <person name="Levis C."/>
            <person name="Mauceli E."/>
            <person name="Neuveglise C."/>
            <person name="Oeser B."/>
            <person name="Pearson M."/>
            <person name="Poulain J."/>
            <person name="Poussereau N."/>
            <person name="Quesneville H."/>
            <person name="Rascle C."/>
            <person name="Schumacher J."/>
            <person name="Segurens B."/>
            <person name="Sexton A."/>
            <person name="Silva E."/>
            <person name="Sirven C."/>
            <person name="Soanes D.M."/>
            <person name="Talbot N.J."/>
            <person name="Templeton M."/>
            <person name="Yandava C."/>
            <person name="Yarden O."/>
            <person name="Zeng Q."/>
            <person name="Rollins J.A."/>
            <person name="Lebrun M.H."/>
            <person name="Dickman M."/>
        </authorList>
    </citation>
    <scope>NUCLEOTIDE SEQUENCE [LARGE SCALE GENOMIC DNA]</scope>
    <source>
        <strain evidence="4">T4</strain>
    </source>
</reference>
<evidence type="ECO:0000313" key="3">
    <source>
        <dbReference type="EMBL" id="CCD50496.1"/>
    </source>
</evidence>
<dbReference type="GO" id="GO:0016787">
    <property type="term" value="F:hydrolase activity"/>
    <property type="evidence" value="ECO:0007669"/>
    <property type="project" value="UniProtKB-KW"/>
</dbReference>
<evidence type="ECO:0000313" key="4">
    <source>
        <dbReference type="Proteomes" id="UP000008177"/>
    </source>
</evidence>
<name>G2YFE8_BOTF4</name>
<dbReference type="SUPFAM" id="SSF53474">
    <property type="entry name" value="alpha/beta-Hydrolases"/>
    <property type="match status" value="1"/>
</dbReference>
<dbReference type="Gene3D" id="3.40.50.1820">
    <property type="entry name" value="alpha/beta hydrolase"/>
    <property type="match status" value="1"/>
</dbReference>
<dbReference type="GO" id="GO:0019748">
    <property type="term" value="P:secondary metabolic process"/>
    <property type="evidence" value="ECO:0007669"/>
    <property type="project" value="TreeGrafter"/>
</dbReference>
<gene>
    <name evidence="3" type="ORF">BofuT4_P088950.1</name>
</gene>
<dbReference type="EMBL" id="FQ790326">
    <property type="protein sequence ID" value="CCD50496.1"/>
    <property type="molecule type" value="Genomic_DNA"/>
</dbReference>